<evidence type="ECO:0000256" key="3">
    <source>
        <dbReference type="ARBA" id="ARBA00022845"/>
    </source>
</evidence>
<dbReference type="CTD" id="51204"/>
<dbReference type="OrthoDB" id="2017544at2759"/>
<comment type="similarity">
    <text evidence="2">Belongs to the TACO1 family.</text>
</comment>
<dbReference type="FunFam" id="3.30.70.980:FF:000056">
    <property type="entry name" value="Uncharacterized protein"/>
    <property type="match status" value="1"/>
</dbReference>
<dbReference type="GO" id="GO:0005739">
    <property type="term" value="C:mitochondrion"/>
    <property type="evidence" value="ECO:0000318"/>
    <property type="project" value="GO_Central"/>
</dbReference>
<dbReference type="Pfam" id="PF20772">
    <property type="entry name" value="TACO1_YebC_N"/>
    <property type="match status" value="1"/>
</dbReference>
<evidence type="ECO:0000256" key="9">
    <source>
        <dbReference type="ARBA" id="ARBA00075676"/>
    </source>
</evidence>
<dbReference type="GO" id="GO:0006417">
    <property type="term" value="P:regulation of translation"/>
    <property type="evidence" value="ECO:0007669"/>
    <property type="project" value="UniProtKB-KW"/>
</dbReference>
<dbReference type="Gene3D" id="3.30.70.980">
    <property type="match status" value="2"/>
</dbReference>
<dbReference type="InterPro" id="IPR029072">
    <property type="entry name" value="YebC-like"/>
</dbReference>
<comment type="function">
    <text evidence="7">Acts as a translational activator of mitochondrially-encoded cytochrome c oxidase 1.</text>
</comment>
<reference evidence="13" key="1">
    <citation type="submission" date="2015-02" db="EMBL/GenBank/DDBJ databases">
        <title>Genome sequencing for Strongylocentrotus purpuratus.</title>
        <authorList>
            <person name="Murali S."/>
            <person name="Liu Y."/>
            <person name="Vee V."/>
            <person name="English A."/>
            <person name="Wang M."/>
            <person name="Skinner E."/>
            <person name="Han Y."/>
            <person name="Muzny D.M."/>
            <person name="Worley K.C."/>
            <person name="Gibbs R.A."/>
        </authorList>
    </citation>
    <scope>NUCLEOTIDE SEQUENCE</scope>
</reference>
<evidence type="ECO:0000256" key="8">
    <source>
        <dbReference type="ARBA" id="ARBA00073666"/>
    </source>
</evidence>
<dbReference type="AlphaFoldDB" id="A0A7M7LSF6"/>
<keyword evidence="4" id="KW-0175">Coiled coil</keyword>
<keyword evidence="3" id="KW-0810">Translation regulation</keyword>
<name>A0A7M7LSF6_STRPU</name>
<dbReference type="FunFam" id="1.10.10.200:FF:000002">
    <property type="entry name" value="Probable transcriptional regulatory protein CLM62_37755"/>
    <property type="match status" value="1"/>
</dbReference>
<dbReference type="PANTHER" id="PTHR12532:SF0">
    <property type="entry name" value="TRANSLATIONAL ACTIVATOR OF CYTOCHROME C OXIDASE 1"/>
    <property type="match status" value="1"/>
</dbReference>
<keyword evidence="5" id="KW-0496">Mitochondrion</keyword>
<accession>A0A7M7LSF6</accession>
<dbReference type="GeneID" id="580079"/>
<dbReference type="SUPFAM" id="SSF75625">
    <property type="entry name" value="YebC-like"/>
    <property type="match status" value="1"/>
</dbReference>
<feature type="domain" description="TACO1/YebC-like second and third" evidence="10">
    <location>
        <begin position="204"/>
        <end position="367"/>
    </location>
</feature>
<dbReference type="RefSeq" id="XP_011660547.1">
    <property type="nucleotide sequence ID" value="XM_011662245.2"/>
</dbReference>
<organism evidence="12 13">
    <name type="scientific">Strongylocentrotus purpuratus</name>
    <name type="common">Purple sea urchin</name>
    <dbReference type="NCBI Taxonomy" id="7668"/>
    <lineage>
        <taxon>Eukaryota</taxon>
        <taxon>Metazoa</taxon>
        <taxon>Echinodermata</taxon>
        <taxon>Eleutherozoa</taxon>
        <taxon>Echinozoa</taxon>
        <taxon>Echinoidea</taxon>
        <taxon>Euechinoidea</taxon>
        <taxon>Echinacea</taxon>
        <taxon>Camarodonta</taxon>
        <taxon>Echinidea</taxon>
        <taxon>Strongylocentrotidae</taxon>
        <taxon>Strongylocentrotus</taxon>
    </lineage>
</organism>
<evidence type="ECO:0000259" key="11">
    <source>
        <dbReference type="Pfam" id="PF20772"/>
    </source>
</evidence>
<dbReference type="EnsemblMetazoa" id="XM_011662245">
    <property type="protein sequence ID" value="XP_011660547"/>
    <property type="gene ID" value="LOC580079"/>
</dbReference>
<dbReference type="Pfam" id="PF01709">
    <property type="entry name" value="Transcrip_reg"/>
    <property type="match status" value="1"/>
</dbReference>
<feature type="domain" description="TACO1/YebC-like N-terminal" evidence="11">
    <location>
        <begin position="127"/>
        <end position="196"/>
    </location>
</feature>
<dbReference type="FunCoup" id="A0A7M7LSF6">
    <property type="interactions" value="588"/>
</dbReference>
<dbReference type="Proteomes" id="UP000007110">
    <property type="component" value="Unassembled WGS sequence"/>
</dbReference>
<keyword evidence="13" id="KW-1185">Reference proteome</keyword>
<evidence type="ECO:0000256" key="5">
    <source>
        <dbReference type="ARBA" id="ARBA00023128"/>
    </source>
</evidence>
<evidence type="ECO:0000259" key="10">
    <source>
        <dbReference type="Pfam" id="PF01709"/>
    </source>
</evidence>
<dbReference type="InParanoid" id="A0A7M7LSF6"/>
<dbReference type="PANTHER" id="PTHR12532">
    <property type="entry name" value="TRANSLATIONAL ACTIVATOR OF CYTOCHROME C OXIDASE 1"/>
    <property type="match status" value="1"/>
</dbReference>
<dbReference type="KEGG" id="spu:580079"/>
<dbReference type="InterPro" id="IPR026564">
    <property type="entry name" value="Transcrip_reg_TACO1-like_dom3"/>
</dbReference>
<keyword evidence="6" id="KW-0010">Activator</keyword>
<evidence type="ECO:0000256" key="1">
    <source>
        <dbReference type="ARBA" id="ARBA00004173"/>
    </source>
</evidence>
<sequence length="371" mass="40678">MMAFLIQRLLRDGRTAGMIPVFRAAHFLRIENWRTVSTLSWQQCKRQVSCTGTSNIIVQSSSMSTSPSSLSPSSREVLSSYQSRQSPFCNYVSRTSKHHSHGRDCYPGGQSQRSLQTCGSALYAGHNKWSKVKYIKGPKDLEKSKAFTRIGIQLKLAVKERGPNPETNSSLAALISLAKSKSMPKATIDSMIKKASTSKQGDSQLTFEVRGPANSSLLVTVLTDNSRRVRQELTQLTSKNGGVFGEQGTAMFAFEKKGVLRVPCDPEDEGSMSLDEAEEVAIDAGAEEVSDETDEDGQSVFMFICDPSDLRSVRDGLAERSLPIQSSGLEYVPQTTIALDDSDLTAVATLIDAFENHEEVLKVFDNVISKD</sequence>
<evidence type="ECO:0000313" key="13">
    <source>
        <dbReference type="Proteomes" id="UP000007110"/>
    </source>
</evidence>
<dbReference type="InterPro" id="IPR049083">
    <property type="entry name" value="TACO1_YebC_N"/>
</dbReference>
<evidence type="ECO:0000256" key="6">
    <source>
        <dbReference type="ARBA" id="ARBA00023159"/>
    </source>
</evidence>
<dbReference type="HAMAP" id="MF_00693">
    <property type="entry name" value="Transcrip_reg_TACO1"/>
    <property type="match status" value="1"/>
</dbReference>
<evidence type="ECO:0000256" key="2">
    <source>
        <dbReference type="ARBA" id="ARBA00008724"/>
    </source>
</evidence>
<dbReference type="InterPro" id="IPR002876">
    <property type="entry name" value="Transcrip_reg_TACO1-like"/>
</dbReference>
<dbReference type="Gene3D" id="1.10.10.200">
    <property type="match status" value="1"/>
</dbReference>
<dbReference type="OMA" id="NFDIPDE"/>
<evidence type="ECO:0000313" key="12">
    <source>
        <dbReference type="EnsemblMetazoa" id="XP_011660547"/>
    </source>
</evidence>
<comment type="subcellular location">
    <subcellularLocation>
        <location evidence="1">Mitochondrion</location>
    </subcellularLocation>
</comment>
<evidence type="ECO:0000256" key="7">
    <source>
        <dbReference type="ARBA" id="ARBA00053642"/>
    </source>
</evidence>
<evidence type="ECO:0000256" key="4">
    <source>
        <dbReference type="ARBA" id="ARBA00023054"/>
    </source>
</evidence>
<proteinExistence type="inferred from homology"/>
<protein>
    <recommendedName>
        <fullName evidence="8">Translational activator of cytochrome c oxidase 1</fullName>
    </recommendedName>
    <alternativeName>
        <fullName evidence="9">Coiled-coil domain-containing protein 44</fullName>
    </alternativeName>
</protein>
<dbReference type="InterPro" id="IPR017856">
    <property type="entry name" value="Integrase-like_N"/>
</dbReference>
<dbReference type="FunFam" id="3.30.70.980:FF:000008">
    <property type="entry name" value="Translational activator of cytochrome c oxidase 1"/>
    <property type="match status" value="1"/>
</dbReference>
<reference evidence="12" key="2">
    <citation type="submission" date="2021-01" db="UniProtKB">
        <authorList>
            <consortium name="EnsemblMetazoa"/>
        </authorList>
    </citation>
    <scope>IDENTIFICATION</scope>
</reference>
<dbReference type="InterPro" id="IPR048300">
    <property type="entry name" value="TACO1_YebC-like_2nd/3rd_dom"/>
</dbReference>